<dbReference type="InterPro" id="IPR003591">
    <property type="entry name" value="Leu-rich_rpt_typical-subtyp"/>
</dbReference>
<dbReference type="SUPFAM" id="SSF52058">
    <property type="entry name" value="L domain-like"/>
    <property type="match status" value="1"/>
</dbReference>
<evidence type="ECO:0000313" key="7">
    <source>
        <dbReference type="EMBL" id="CAL5141584.1"/>
    </source>
</evidence>
<dbReference type="EMBL" id="CAXLJL010000900">
    <property type="protein sequence ID" value="CAL5141584.1"/>
    <property type="molecule type" value="Genomic_DNA"/>
</dbReference>
<dbReference type="PROSITE" id="PS50835">
    <property type="entry name" value="IG_LIKE"/>
    <property type="match status" value="1"/>
</dbReference>
<comment type="caution">
    <text evidence="7">The sequence shown here is derived from an EMBL/GenBank/DDBJ whole genome shotgun (WGS) entry which is preliminary data.</text>
</comment>
<dbReference type="PANTHER" id="PTHR24366:SF96">
    <property type="entry name" value="LEUCINE RICH REPEAT CONTAINING 53"/>
    <property type="match status" value="1"/>
</dbReference>
<evidence type="ECO:0000256" key="2">
    <source>
        <dbReference type="ARBA" id="ARBA00022729"/>
    </source>
</evidence>
<evidence type="ECO:0000256" key="4">
    <source>
        <dbReference type="SAM" id="MobiDB-lite"/>
    </source>
</evidence>
<gene>
    <name evidence="7" type="ORF">CDAUBV1_LOCUS16867</name>
</gene>
<dbReference type="InterPro" id="IPR001611">
    <property type="entry name" value="Leu-rich_rpt"/>
</dbReference>
<dbReference type="PROSITE" id="PS51450">
    <property type="entry name" value="LRR"/>
    <property type="match status" value="1"/>
</dbReference>
<evidence type="ECO:0000256" key="1">
    <source>
        <dbReference type="ARBA" id="ARBA00022614"/>
    </source>
</evidence>
<keyword evidence="5" id="KW-0812">Transmembrane</keyword>
<dbReference type="Gene3D" id="3.80.10.10">
    <property type="entry name" value="Ribonuclease Inhibitor"/>
    <property type="match status" value="2"/>
</dbReference>
<organism evidence="7 8">
    <name type="scientific">Calicophoron daubneyi</name>
    <name type="common">Rumen fluke</name>
    <name type="synonym">Paramphistomum daubneyi</name>
    <dbReference type="NCBI Taxonomy" id="300641"/>
    <lineage>
        <taxon>Eukaryota</taxon>
        <taxon>Metazoa</taxon>
        <taxon>Spiralia</taxon>
        <taxon>Lophotrochozoa</taxon>
        <taxon>Platyhelminthes</taxon>
        <taxon>Trematoda</taxon>
        <taxon>Digenea</taxon>
        <taxon>Plagiorchiida</taxon>
        <taxon>Pronocephalata</taxon>
        <taxon>Paramphistomoidea</taxon>
        <taxon>Paramphistomidae</taxon>
        <taxon>Calicophoron</taxon>
    </lineage>
</organism>
<evidence type="ECO:0000256" key="3">
    <source>
        <dbReference type="ARBA" id="ARBA00022737"/>
    </source>
</evidence>
<keyword evidence="2" id="KW-0732">Signal</keyword>
<evidence type="ECO:0000256" key="5">
    <source>
        <dbReference type="SAM" id="Phobius"/>
    </source>
</evidence>
<evidence type="ECO:0000259" key="6">
    <source>
        <dbReference type="PROSITE" id="PS50835"/>
    </source>
</evidence>
<dbReference type="Pfam" id="PF13855">
    <property type="entry name" value="LRR_8"/>
    <property type="match status" value="1"/>
</dbReference>
<accession>A0AAV2TVY2</accession>
<name>A0AAV2TVY2_CALDB</name>
<sequence>MRSAMKNISNVQRSDQPFWMETGRRHQLIDLLFAWITILIVQNPVEGYSSHDLCSSKICSGCIAGSLSCQEGGLTSLPDQLAPDIKSMILTGHRFQNSVLLERNFSNYPLQTSQLQRLTIRNCGITRLEPRALRSLKTLQQLDLSQNKIQVIEQGTFAGLRLDLLRLDENRGLHLDPGAFRDASIVSLSMNQCGLTSLTYEDLFPLLSNNALTNLHLSGNKLFTLENRLEPIFLNLQSLSLEQNPFACDCRISWLADVLRRRQINQRSRSLRALRDEGRILYDDPLDTELNFVPSPNHAPLDGDLLKPACRTPERLVGRPLEALTNADFYCNLPQLRSLEIDIKKSDDSLVDRKRAHFTGEVPTVGLLDVTLRCHVEGSPEMRLSWYRRPSLDKKLVAELGFRQSSQELSEITNSKMIKPGVSELRVSQPRKSTNQNGVNVHSLQVPEIERLVCVAMDLSGNISTEVKLQWPQLLSHLNGQQSFKSDLAANAADQNPYPVAESSGVANEGREQPSASNQLDRVDQSMRSDWYILTGDDPGGFWLQKQFSALQMIGAVVGTFTVTLALFILGCFLLKAQRIHRNCRRSKALLQQSAYQNSSPVTKYTLHTLYTPVAAASVASSDAQRTVAYSSVFSPGCNSDLQNTQGNQLTHQFTTANPTSMAVNNGGTMGTDFGGSKLLPYQAYEPGVTIGEPVGPTQNSYSDSQTYDIPQFPPLVSPPSAPLPPLPVASNTLGNRVNSKMDARGPFLITNISSPVSESKVPANTPAFSSMVVNSPDSLSAAMTMAATLTRMQNQGHVHMNHGGAATSQPQMPLAQNQLFNFVNPQGLMTHQSMEVG</sequence>
<keyword evidence="5" id="KW-0472">Membrane</keyword>
<evidence type="ECO:0000313" key="8">
    <source>
        <dbReference type="Proteomes" id="UP001497525"/>
    </source>
</evidence>
<feature type="region of interest" description="Disordered" evidence="4">
    <location>
        <begin position="496"/>
        <end position="523"/>
    </location>
</feature>
<dbReference type="Proteomes" id="UP001497525">
    <property type="component" value="Unassembled WGS sequence"/>
</dbReference>
<keyword evidence="5" id="KW-1133">Transmembrane helix</keyword>
<proteinExistence type="predicted"/>
<reference evidence="7" key="1">
    <citation type="submission" date="2024-06" db="EMBL/GenBank/DDBJ databases">
        <authorList>
            <person name="Liu X."/>
            <person name="Lenzi L."/>
            <person name="Haldenby T S."/>
            <person name="Uol C."/>
        </authorList>
    </citation>
    <scope>NUCLEOTIDE SEQUENCE</scope>
</reference>
<feature type="domain" description="Ig-like" evidence="6">
    <location>
        <begin position="334"/>
        <end position="470"/>
    </location>
</feature>
<keyword evidence="3" id="KW-0677">Repeat</keyword>
<feature type="transmembrane region" description="Helical" evidence="5">
    <location>
        <begin position="553"/>
        <end position="575"/>
    </location>
</feature>
<dbReference type="SMART" id="SM00082">
    <property type="entry name" value="LRRCT"/>
    <property type="match status" value="1"/>
</dbReference>
<protein>
    <recommendedName>
        <fullName evidence="6">Ig-like domain-containing protein</fullName>
    </recommendedName>
</protein>
<dbReference type="AlphaFoldDB" id="A0AAV2TVY2"/>
<dbReference type="InterPro" id="IPR000483">
    <property type="entry name" value="Cys-rich_flank_reg_C"/>
</dbReference>
<dbReference type="SMART" id="SM00369">
    <property type="entry name" value="LRR_TYP"/>
    <property type="match status" value="2"/>
</dbReference>
<dbReference type="InterPro" id="IPR032675">
    <property type="entry name" value="LRR_dom_sf"/>
</dbReference>
<dbReference type="PANTHER" id="PTHR24366">
    <property type="entry name" value="IG(IMMUNOGLOBULIN) AND LRR(LEUCINE RICH REPEAT) DOMAINS"/>
    <property type="match status" value="1"/>
</dbReference>
<keyword evidence="1" id="KW-0433">Leucine-rich repeat</keyword>
<dbReference type="InterPro" id="IPR007110">
    <property type="entry name" value="Ig-like_dom"/>
</dbReference>